<gene>
    <name evidence="9" type="primary">gerAB</name>
    <name evidence="9" type="ORF">GCA01S_044_00030</name>
</gene>
<protein>
    <submittedName>
        <fullName evidence="9">Spore germination protein GerAB</fullName>
    </submittedName>
</protein>
<dbReference type="Pfam" id="PF03845">
    <property type="entry name" value="Spore_permease"/>
    <property type="match status" value="1"/>
</dbReference>
<keyword evidence="6 8" id="KW-1133">Transmembrane helix</keyword>
<evidence type="ECO:0000313" key="9">
    <source>
        <dbReference type="EMBL" id="GAJ40417.1"/>
    </source>
</evidence>
<dbReference type="NCBIfam" id="TIGR00912">
    <property type="entry name" value="2A0309"/>
    <property type="match status" value="1"/>
</dbReference>
<name>A0A023DGP9_9BACL</name>
<evidence type="ECO:0000256" key="1">
    <source>
        <dbReference type="ARBA" id="ARBA00004141"/>
    </source>
</evidence>
<comment type="caution">
    <text evidence="9">The sequence shown here is derived from an EMBL/GenBank/DDBJ whole genome shotgun (WGS) entry which is preliminary data.</text>
</comment>
<dbReference type="EMBL" id="BAWO01000044">
    <property type="protein sequence ID" value="GAJ40417.1"/>
    <property type="molecule type" value="Genomic_DNA"/>
</dbReference>
<evidence type="ECO:0000256" key="5">
    <source>
        <dbReference type="ARBA" id="ARBA00022692"/>
    </source>
</evidence>
<feature type="transmembrane region" description="Helical" evidence="8">
    <location>
        <begin position="12"/>
        <end position="30"/>
    </location>
</feature>
<keyword evidence="10" id="KW-1185">Reference proteome</keyword>
<dbReference type="InterPro" id="IPR004761">
    <property type="entry name" value="Spore_GerAB"/>
</dbReference>
<dbReference type="GO" id="GO:0009847">
    <property type="term" value="P:spore germination"/>
    <property type="evidence" value="ECO:0007669"/>
    <property type="project" value="InterPro"/>
</dbReference>
<dbReference type="RefSeq" id="WP_042410159.1">
    <property type="nucleotide sequence ID" value="NZ_BAWO01000044.1"/>
</dbReference>
<sequence>MEKVKISARQLFVLIILFEHGSALVIPLGVRAKQDVWLAILLGMVGGILLFLVYYRLYRYYPDIPLTSYVQHIIGPWFGKALAFVYTVYFLFLASRVLRDFGELLLTFAYPETPLFSLNAIMILTVMYGVYKGIEVLARTGELFLTFLYVLAIGGFILVISAGLVHLYNLEPVLADGWKPVWKVVFTETLYVPFGEMIVFAMIFPYLNNPEKAKQATIIGMGLSGINLAITMAINVAVLGPELVSRSTFPLLDTIRNIQVANFLERLDVFFMIALIIGGFFKISLFFYAGVVGASELFGVQNHHRLIYSLGFIVLLLSVAIADNYSEHIKEGLRIVTVYLHLPLQVIIPICLLVIAAIRHRYFNQQS</sequence>
<evidence type="ECO:0000256" key="2">
    <source>
        <dbReference type="ARBA" id="ARBA00007998"/>
    </source>
</evidence>
<feature type="transmembrane region" description="Helical" evidence="8">
    <location>
        <begin position="306"/>
        <end position="326"/>
    </location>
</feature>
<feature type="transmembrane region" description="Helical" evidence="8">
    <location>
        <begin position="36"/>
        <end position="57"/>
    </location>
</feature>
<dbReference type="Proteomes" id="UP000023561">
    <property type="component" value="Unassembled WGS sequence"/>
</dbReference>
<dbReference type="PANTHER" id="PTHR34975:SF2">
    <property type="entry name" value="SPORE GERMINATION PROTEIN A2"/>
    <property type="match status" value="1"/>
</dbReference>
<keyword evidence="5 8" id="KW-0812">Transmembrane</keyword>
<feature type="transmembrane region" description="Helical" evidence="8">
    <location>
        <begin position="269"/>
        <end position="294"/>
    </location>
</feature>
<evidence type="ECO:0000313" key="10">
    <source>
        <dbReference type="Proteomes" id="UP000023561"/>
    </source>
</evidence>
<keyword evidence="4" id="KW-0309">Germination</keyword>
<feature type="transmembrane region" description="Helical" evidence="8">
    <location>
        <begin position="190"/>
        <end position="207"/>
    </location>
</feature>
<comment type="similarity">
    <text evidence="2">Belongs to the amino acid-polyamine-organocation (APC) superfamily. Spore germination protein (SGP) (TC 2.A.3.9) family.</text>
</comment>
<comment type="subcellular location">
    <subcellularLocation>
        <location evidence="1">Membrane</location>
        <topology evidence="1">Multi-pass membrane protein</topology>
    </subcellularLocation>
</comment>
<proteinExistence type="inferred from homology"/>
<feature type="transmembrane region" description="Helical" evidence="8">
    <location>
        <begin position="77"/>
        <end position="94"/>
    </location>
</feature>
<organism evidence="9 10">
    <name type="scientific">Parageobacillus caldoxylosilyticus NBRC 107762</name>
    <dbReference type="NCBI Taxonomy" id="1220594"/>
    <lineage>
        <taxon>Bacteria</taxon>
        <taxon>Bacillati</taxon>
        <taxon>Bacillota</taxon>
        <taxon>Bacilli</taxon>
        <taxon>Bacillales</taxon>
        <taxon>Anoxybacillaceae</taxon>
        <taxon>Saccharococcus</taxon>
    </lineage>
</organism>
<reference evidence="9 10" key="1">
    <citation type="submission" date="2014-04" db="EMBL/GenBank/DDBJ databases">
        <title>Whole genome shotgun sequence of Geobacillus caldoxylosilyticus NBRC 107762.</title>
        <authorList>
            <person name="Hosoyama A."/>
            <person name="Hosoyama Y."/>
            <person name="Katano-Makiyama Y."/>
            <person name="Tsuchikane K."/>
            <person name="Ohji S."/>
            <person name="Ichikawa N."/>
            <person name="Yamazoe A."/>
            <person name="Fujita N."/>
        </authorList>
    </citation>
    <scope>NUCLEOTIDE SEQUENCE [LARGE SCALE GENOMIC DNA]</scope>
    <source>
        <strain evidence="9 10">NBRC 107762</strain>
    </source>
</reference>
<feature type="transmembrane region" description="Helical" evidence="8">
    <location>
        <begin position="143"/>
        <end position="170"/>
    </location>
</feature>
<evidence type="ECO:0000256" key="4">
    <source>
        <dbReference type="ARBA" id="ARBA00022544"/>
    </source>
</evidence>
<feature type="transmembrane region" description="Helical" evidence="8">
    <location>
        <begin position="219"/>
        <end position="240"/>
    </location>
</feature>
<feature type="transmembrane region" description="Helical" evidence="8">
    <location>
        <begin position="338"/>
        <end position="358"/>
    </location>
</feature>
<dbReference type="PANTHER" id="PTHR34975">
    <property type="entry name" value="SPORE GERMINATION PROTEIN A2"/>
    <property type="match status" value="1"/>
</dbReference>
<evidence type="ECO:0000256" key="6">
    <source>
        <dbReference type="ARBA" id="ARBA00022989"/>
    </source>
</evidence>
<accession>A0A023DGP9</accession>
<dbReference type="GO" id="GO:0016020">
    <property type="term" value="C:membrane"/>
    <property type="evidence" value="ECO:0007669"/>
    <property type="project" value="UniProtKB-SubCell"/>
</dbReference>
<dbReference type="AlphaFoldDB" id="A0A023DGP9"/>
<evidence type="ECO:0000256" key="8">
    <source>
        <dbReference type="SAM" id="Phobius"/>
    </source>
</evidence>
<keyword evidence="7 8" id="KW-0472">Membrane</keyword>
<feature type="transmembrane region" description="Helical" evidence="8">
    <location>
        <begin position="114"/>
        <end position="131"/>
    </location>
</feature>
<keyword evidence="3" id="KW-0813">Transport</keyword>
<evidence type="ECO:0000256" key="7">
    <source>
        <dbReference type="ARBA" id="ARBA00023136"/>
    </source>
</evidence>
<evidence type="ECO:0000256" key="3">
    <source>
        <dbReference type="ARBA" id="ARBA00022448"/>
    </source>
</evidence>
<dbReference type="OrthoDB" id="1891864at2"/>